<evidence type="ECO:0000256" key="6">
    <source>
        <dbReference type="ARBA" id="ARBA00047561"/>
    </source>
</evidence>
<dbReference type="InterPro" id="IPR028161">
    <property type="entry name" value="Met8-like"/>
</dbReference>
<dbReference type="EC" id="1.3.1.76" evidence="2"/>
<dbReference type="GO" id="GO:0043115">
    <property type="term" value="F:precorrin-2 dehydrogenase activity"/>
    <property type="evidence" value="ECO:0007669"/>
    <property type="project" value="UniProtKB-EC"/>
</dbReference>
<dbReference type="InterPro" id="IPR006367">
    <property type="entry name" value="Sirohaem_synthase_N"/>
</dbReference>
<keyword evidence="3" id="KW-0560">Oxidoreductase</keyword>
<sequence length="209" mass="23085">MSFDNVFHFDLTGADCLIVGGGKVAFRKAGSLIAGDARVTVVAPKLAADFTRLPEEGYDWIAREFLPSDLADRQFVFAATDDRALNKTIAQACRDNRIPVNVADSRSNSTFIVPAVLQKGDLTVSVATNGKNPGYSRALKSYLDDVLDDRLLEALAVWSDVRETVKVRVPDQSERERILRSVQLVELVAALENESKDNVYRKVIKCLLL</sequence>
<dbReference type="SUPFAM" id="SSF75615">
    <property type="entry name" value="Siroheme synthase middle domains-like"/>
    <property type="match status" value="1"/>
</dbReference>
<proteinExistence type="predicted"/>
<evidence type="ECO:0000313" key="7">
    <source>
        <dbReference type="EMBL" id="SDD04273.1"/>
    </source>
</evidence>
<dbReference type="Pfam" id="PF13241">
    <property type="entry name" value="NAD_binding_7"/>
    <property type="match status" value="1"/>
</dbReference>
<dbReference type="InterPro" id="IPR036291">
    <property type="entry name" value="NAD(P)-bd_dom_sf"/>
</dbReference>
<evidence type="ECO:0000256" key="3">
    <source>
        <dbReference type="ARBA" id="ARBA00023002"/>
    </source>
</evidence>
<dbReference type="UniPathway" id="UPA00262">
    <property type="reaction ID" value="UER00222"/>
</dbReference>
<dbReference type="GO" id="GO:0004325">
    <property type="term" value="F:ferrochelatase activity"/>
    <property type="evidence" value="ECO:0007669"/>
    <property type="project" value="InterPro"/>
</dbReference>
<keyword evidence="4" id="KW-0520">NAD</keyword>
<dbReference type="NCBIfam" id="TIGR01470">
    <property type="entry name" value="cysG_Nterm"/>
    <property type="match status" value="1"/>
</dbReference>
<dbReference type="PANTHER" id="PTHR35330">
    <property type="entry name" value="SIROHEME BIOSYNTHESIS PROTEIN MET8"/>
    <property type="match status" value="1"/>
</dbReference>
<dbReference type="AlphaFoldDB" id="A0A1G6RIP7"/>
<accession>A0A1G6RIP7</accession>
<comment type="catalytic activity">
    <reaction evidence="6">
        <text>precorrin-2 + NAD(+) = sirohydrochlorin + NADH + 2 H(+)</text>
        <dbReference type="Rhea" id="RHEA:15613"/>
        <dbReference type="ChEBI" id="CHEBI:15378"/>
        <dbReference type="ChEBI" id="CHEBI:57540"/>
        <dbReference type="ChEBI" id="CHEBI:57945"/>
        <dbReference type="ChEBI" id="CHEBI:58351"/>
        <dbReference type="ChEBI" id="CHEBI:58827"/>
        <dbReference type="EC" id="1.3.1.76"/>
    </reaction>
</comment>
<protein>
    <recommendedName>
        <fullName evidence="2">precorrin-2 dehydrogenase</fullName>
        <ecNumber evidence="2">1.3.1.76</ecNumber>
    </recommendedName>
</protein>
<keyword evidence="8" id="KW-1185">Reference proteome</keyword>
<dbReference type="Gene3D" id="3.40.50.720">
    <property type="entry name" value="NAD(P)-binding Rossmann-like Domain"/>
    <property type="match status" value="1"/>
</dbReference>
<dbReference type="GO" id="GO:0019354">
    <property type="term" value="P:siroheme biosynthetic process"/>
    <property type="evidence" value="ECO:0007669"/>
    <property type="project" value="UniProtKB-UniPathway"/>
</dbReference>
<dbReference type="STRING" id="2741.SAMN04489866_10133"/>
<keyword evidence="5" id="KW-0627">Porphyrin biosynthesis</keyword>
<dbReference type="Gene3D" id="3.30.160.110">
    <property type="entry name" value="Siroheme synthase, domain 2"/>
    <property type="match status" value="1"/>
</dbReference>
<organism evidence="7 8">
    <name type="scientific">Peptococcus niger</name>
    <dbReference type="NCBI Taxonomy" id="2741"/>
    <lineage>
        <taxon>Bacteria</taxon>
        <taxon>Bacillati</taxon>
        <taxon>Bacillota</taxon>
        <taxon>Clostridia</taxon>
        <taxon>Eubacteriales</taxon>
        <taxon>Peptococcaceae</taxon>
        <taxon>Peptococcus</taxon>
    </lineage>
</organism>
<dbReference type="PANTHER" id="PTHR35330:SF1">
    <property type="entry name" value="SIROHEME BIOSYNTHESIS PROTEIN MET8"/>
    <property type="match status" value="1"/>
</dbReference>
<evidence type="ECO:0000256" key="1">
    <source>
        <dbReference type="ARBA" id="ARBA00005010"/>
    </source>
</evidence>
<gene>
    <name evidence="7" type="ORF">SAMN04489866_10133</name>
</gene>
<evidence type="ECO:0000256" key="4">
    <source>
        <dbReference type="ARBA" id="ARBA00023027"/>
    </source>
</evidence>
<comment type="pathway">
    <text evidence="1">Porphyrin-containing compound metabolism; siroheme biosynthesis; sirohydrochlorin from precorrin-2: step 1/1.</text>
</comment>
<dbReference type="OrthoDB" id="9773765at2"/>
<evidence type="ECO:0000256" key="2">
    <source>
        <dbReference type="ARBA" id="ARBA00012400"/>
    </source>
</evidence>
<evidence type="ECO:0000313" key="8">
    <source>
        <dbReference type="Proteomes" id="UP000198995"/>
    </source>
</evidence>
<dbReference type="EMBL" id="FNAF01000001">
    <property type="protein sequence ID" value="SDD04273.1"/>
    <property type="molecule type" value="Genomic_DNA"/>
</dbReference>
<dbReference type="SUPFAM" id="SSF51735">
    <property type="entry name" value="NAD(P)-binding Rossmann-fold domains"/>
    <property type="match status" value="1"/>
</dbReference>
<dbReference type="RefSeq" id="WP_091790737.1">
    <property type="nucleotide sequence ID" value="NZ_FNAF01000001.1"/>
</dbReference>
<dbReference type="Proteomes" id="UP000198995">
    <property type="component" value="Unassembled WGS sequence"/>
</dbReference>
<reference evidence="7 8" key="1">
    <citation type="submission" date="2016-10" db="EMBL/GenBank/DDBJ databases">
        <authorList>
            <person name="de Groot N.N."/>
        </authorList>
    </citation>
    <scope>NUCLEOTIDE SEQUENCE [LARGE SCALE GENOMIC DNA]</scope>
    <source>
        <strain evidence="7 8">DSM 20475</strain>
    </source>
</reference>
<name>A0A1G6RIP7_PEPNI</name>
<evidence type="ECO:0000256" key="5">
    <source>
        <dbReference type="ARBA" id="ARBA00023244"/>
    </source>
</evidence>